<dbReference type="Proteomes" id="UP000095546">
    <property type="component" value="Unassembled WGS sequence"/>
</dbReference>
<dbReference type="Gene3D" id="2.40.50.140">
    <property type="entry name" value="Nucleic acid-binding proteins"/>
    <property type="match status" value="1"/>
</dbReference>
<evidence type="ECO:0000256" key="14">
    <source>
        <dbReference type="ARBA" id="ARBA00048988"/>
    </source>
</evidence>
<keyword evidence="9 15" id="KW-0233">DNA recombination</keyword>
<reference evidence="18 19" key="1">
    <citation type="submission" date="2015-09" db="EMBL/GenBank/DDBJ databases">
        <authorList>
            <consortium name="Pathogen Informatics"/>
        </authorList>
    </citation>
    <scope>NUCLEOTIDE SEQUENCE [LARGE SCALE GENOMIC DNA]</scope>
    <source>
        <strain evidence="18 19">2789STDY5608828</strain>
    </source>
</reference>
<evidence type="ECO:0000259" key="16">
    <source>
        <dbReference type="PROSITE" id="PS51192"/>
    </source>
</evidence>
<evidence type="ECO:0000256" key="10">
    <source>
        <dbReference type="ARBA" id="ARBA00023204"/>
    </source>
</evidence>
<dbReference type="GO" id="GO:0006310">
    <property type="term" value="P:DNA recombination"/>
    <property type="evidence" value="ECO:0007669"/>
    <property type="project" value="UniProtKB-UniRule"/>
</dbReference>
<dbReference type="SUPFAM" id="SSF50249">
    <property type="entry name" value="Nucleic acid-binding proteins"/>
    <property type="match status" value="1"/>
</dbReference>
<dbReference type="EMBL" id="CYYU01000002">
    <property type="protein sequence ID" value="CUN49777.1"/>
    <property type="molecule type" value="Genomic_DNA"/>
</dbReference>
<evidence type="ECO:0000256" key="7">
    <source>
        <dbReference type="ARBA" id="ARBA00022840"/>
    </source>
</evidence>
<proteinExistence type="inferred from homology"/>
<evidence type="ECO:0000256" key="13">
    <source>
        <dbReference type="ARBA" id="ARBA00034808"/>
    </source>
</evidence>
<comment type="similarity">
    <text evidence="1 15">Belongs to the helicase family. RecG subfamily.</text>
</comment>
<dbReference type="GO" id="GO:0016887">
    <property type="term" value="F:ATP hydrolysis activity"/>
    <property type="evidence" value="ECO:0007669"/>
    <property type="project" value="RHEA"/>
</dbReference>
<comment type="catalytic activity">
    <reaction evidence="12 15">
        <text>Couples ATP hydrolysis with the unwinding of duplex DNA by translocating in the 3'-5' direction.</text>
        <dbReference type="EC" id="5.6.2.4"/>
    </reaction>
</comment>
<accession>A0A173XFZ2</accession>
<evidence type="ECO:0000313" key="19">
    <source>
        <dbReference type="Proteomes" id="UP000095546"/>
    </source>
</evidence>
<sequence>MLPMKIQDSVQYLKGVGPKKKAELARLGIARVYDLLTYFPRTYEDQSVLTRIADLQPGTVATVAGTIVNLQEQTGRRGLTILTAYLNDGTGILQVTWFNQKYLKKTLKAGRRVFVSGKAAYAYGGRGQFAMSQLRSFQVLEPGEQAAGLCGILPVYAATEHLNQKFFRTLIAEALEAAGDLPELIPARILAAHHLMGRREALHAVHFPKDGAELKRARYRLAFSELYLIQCGLLLLKKQSQETKRGIRHQPSGKLVKAVLAGLPFTLTHDQQQAWQEICRDMERTVPMRRLVQGDVGSGKTVIAMLALVKTVENGRQGAMMAPTEILAAQHYENLSSKLAPLGIRVGYLSGHLTPKKRRAMHEAIARHEVDIVIGTHALIQDDVHFAHLGLVITDEQHRFGIAQRATLEKKGAHVPDVLVMTATPIPRTMTLTVYGDLDVSLIRELPPGRQPIRTFVRRPDRRPLIYKYVRSQIEAGRQAYVVCPLIEMNEESDLPSAEEVYDELRFGIFSGIPCGLVHGKLAPAEKERVMQDFYADRIKLLVSTTVIEVGVNVPNASIMVIEHAERFGLAQLHQLRGRIGRGSYASYCILVSEGKTENARERLRIMATTSDGFKLAEEDLRLRGPGQFFGSMQHGLPDLKIARVPEDLAILLDAHKAAEATLLSQGDLDFIRPILALQYKERFAHIMEN</sequence>
<gene>
    <name evidence="18" type="primary">recG</name>
    <name evidence="18" type="ORF">ERS852385_00588</name>
</gene>
<dbReference type="SMART" id="SM00490">
    <property type="entry name" value="HELICc"/>
    <property type="match status" value="1"/>
</dbReference>
<keyword evidence="10 15" id="KW-0234">DNA repair</keyword>
<organism evidence="18 19">
    <name type="scientific">Mitsuokella jalaludinii</name>
    <dbReference type="NCBI Taxonomy" id="187979"/>
    <lineage>
        <taxon>Bacteria</taxon>
        <taxon>Bacillati</taxon>
        <taxon>Bacillota</taxon>
        <taxon>Negativicutes</taxon>
        <taxon>Selenomonadales</taxon>
        <taxon>Selenomonadaceae</taxon>
        <taxon>Mitsuokella</taxon>
    </lineage>
</organism>
<evidence type="ECO:0000256" key="8">
    <source>
        <dbReference type="ARBA" id="ARBA00023125"/>
    </source>
</evidence>
<dbReference type="PROSITE" id="PS51192">
    <property type="entry name" value="HELICASE_ATP_BIND_1"/>
    <property type="match status" value="1"/>
</dbReference>
<dbReference type="CDD" id="cd17992">
    <property type="entry name" value="DEXHc_RecG"/>
    <property type="match status" value="1"/>
</dbReference>
<dbReference type="PANTHER" id="PTHR47964:SF1">
    <property type="entry name" value="ATP-DEPENDENT DNA HELICASE HOMOLOG RECG, CHLOROPLASTIC"/>
    <property type="match status" value="1"/>
</dbReference>
<dbReference type="Pfam" id="PF17191">
    <property type="entry name" value="RecG_wedge"/>
    <property type="match status" value="1"/>
</dbReference>
<dbReference type="AlphaFoldDB" id="A0A173XFZ2"/>
<keyword evidence="7 15" id="KW-0067">ATP-binding</keyword>
<dbReference type="InterPro" id="IPR045562">
    <property type="entry name" value="RecG_dom3_C"/>
</dbReference>
<dbReference type="SUPFAM" id="SSF52540">
    <property type="entry name" value="P-loop containing nucleoside triphosphate hydrolases"/>
    <property type="match status" value="2"/>
</dbReference>
<evidence type="ECO:0000259" key="17">
    <source>
        <dbReference type="PROSITE" id="PS51194"/>
    </source>
</evidence>
<dbReference type="NCBIfam" id="NF008168">
    <property type="entry name" value="PRK10917.2-2"/>
    <property type="match status" value="1"/>
</dbReference>
<evidence type="ECO:0000256" key="5">
    <source>
        <dbReference type="ARBA" id="ARBA00022801"/>
    </source>
</evidence>
<dbReference type="NCBIfam" id="TIGR00643">
    <property type="entry name" value="recG"/>
    <property type="match status" value="1"/>
</dbReference>
<protein>
    <recommendedName>
        <fullName evidence="2 15">ATP-dependent DNA helicase RecG</fullName>
        <ecNumber evidence="13 15">5.6.2.4</ecNumber>
    </recommendedName>
</protein>
<dbReference type="PANTHER" id="PTHR47964">
    <property type="entry name" value="ATP-DEPENDENT DNA HELICASE HOMOLOG RECG, CHLOROPLASTIC"/>
    <property type="match status" value="1"/>
</dbReference>
<dbReference type="GO" id="GO:0003677">
    <property type="term" value="F:DNA binding"/>
    <property type="evidence" value="ECO:0007669"/>
    <property type="project" value="UniProtKB-KW"/>
</dbReference>
<keyword evidence="6 15" id="KW-0347">Helicase</keyword>
<evidence type="ECO:0000256" key="3">
    <source>
        <dbReference type="ARBA" id="ARBA00022741"/>
    </source>
</evidence>
<dbReference type="Pfam" id="PF00271">
    <property type="entry name" value="Helicase_C"/>
    <property type="match status" value="1"/>
</dbReference>
<keyword evidence="3 15" id="KW-0547">Nucleotide-binding</keyword>
<dbReference type="PROSITE" id="PS51194">
    <property type="entry name" value="HELICASE_CTER"/>
    <property type="match status" value="1"/>
</dbReference>
<name>A0A173XFZ2_9FIRM</name>
<evidence type="ECO:0000256" key="2">
    <source>
        <dbReference type="ARBA" id="ARBA00017846"/>
    </source>
</evidence>
<evidence type="ECO:0000256" key="11">
    <source>
        <dbReference type="ARBA" id="ARBA00023235"/>
    </source>
</evidence>
<dbReference type="InterPro" id="IPR027417">
    <property type="entry name" value="P-loop_NTPase"/>
</dbReference>
<dbReference type="GO" id="GO:0043138">
    <property type="term" value="F:3'-5' DNA helicase activity"/>
    <property type="evidence" value="ECO:0007669"/>
    <property type="project" value="UniProtKB-EC"/>
</dbReference>
<dbReference type="Gene3D" id="3.40.50.300">
    <property type="entry name" value="P-loop containing nucleotide triphosphate hydrolases"/>
    <property type="match status" value="2"/>
</dbReference>
<evidence type="ECO:0000256" key="9">
    <source>
        <dbReference type="ARBA" id="ARBA00023172"/>
    </source>
</evidence>
<keyword evidence="4 15" id="KW-0227">DNA damage</keyword>
<keyword evidence="8" id="KW-0238">DNA-binding</keyword>
<evidence type="ECO:0000256" key="4">
    <source>
        <dbReference type="ARBA" id="ARBA00022763"/>
    </source>
</evidence>
<dbReference type="InterPro" id="IPR014001">
    <property type="entry name" value="Helicase_ATP-bd"/>
</dbReference>
<comment type="catalytic activity">
    <reaction evidence="14 15">
        <text>ATP + H2O = ADP + phosphate + H(+)</text>
        <dbReference type="Rhea" id="RHEA:13065"/>
        <dbReference type="ChEBI" id="CHEBI:15377"/>
        <dbReference type="ChEBI" id="CHEBI:15378"/>
        <dbReference type="ChEBI" id="CHEBI:30616"/>
        <dbReference type="ChEBI" id="CHEBI:43474"/>
        <dbReference type="ChEBI" id="CHEBI:456216"/>
        <dbReference type="EC" id="5.6.2.4"/>
    </reaction>
</comment>
<dbReference type="InterPro" id="IPR011545">
    <property type="entry name" value="DEAD/DEAH_box_helicase_dom"/>
</dbReference>
<keyword evidence="5 15" id="KW-0378">Hydrolase</keyword>
<keyword evidence="11" id="KW-0413">Isomerase</keyword>
<dbReference type="CDD" id="cd04488">
    <property type="entry name" value="RecG_wedge_OBF"/>
    <property type="match status" value="1"/>
</dbReference>
<evidence type="ECO:0000256" key="12">
    <source>
        <dbReference type="ARBA" id="ARBA00034617"/>
    </source>
</evidence>
<dbReference type="InterPro" id="IPR012340">
    <property type="entry name" value="NA-bd_OB-fold"/>
</dbReference>
<dbReference type="InterPro" id="IPR033454">
    <property type="entry name" value="RecG_wedge"/>
</dbReference>
<comment type="function">
    <text evidence="15">Plays a critical role in recombination and DNA repair. Helps process Holliday junction intermediates to mature products by catalyzing branch migration. Has replication fork regression activity, unwinds stalled or blocked replication forks to make a HJ that can be resolved. Has a DNA unwinding activity characteristic of a DNA helicase with 3'-5' polarity.</text>
</comment>
<dbReference type="InterPro" id="IPR004609">
    <property type="entry name" value="ATP-dep_DNA_helicase_RecG"/>
</dbReference>
<dbReference type="GO" id="GO:0005524">
    <property type="term" value="F:ATP binding"/>
    <property type="evidence" value="ECO:0007669"/>
    <property type="project" value="UniProtKB-KW"/>
</dbReference>
<dbReference type="Pfam" id="PF19833">
    <property type="entry name" value="RecG_dom3_C"/>
    <property type="match status" value="1"/>
</dbReference>
<feature type="domain" description="Helicase C-terminal" evidence="17">
    <location>
        <begin position="461"/>
        <end position="622"/>
    </location>
</feature>
<evidence type="ECO:0000313" key="18">
    <source>
        <dbReference type="EMBL" id="CUN49777.1"/>
    </source>
</evidence>
<dbReference type="GO" id="GO:0006281">
    <property type="term" value="P:DNA repair"/>
    <property type="evidence" value="ECO:0007669"/>
    <property type="project" value="UniProtKB-UniRule"/>
</dbReference>
<evidence type="ECO:0000256" key="1">
    <source>
        <dbReference type="ARBA" id="ARBA00007504"/>
    </source>
</evidence>
<dbReference type="NCBIfam" id="NF008165">
    <property type="entry name" value="PRK10917.1-3"/>
    <property type="match status" value="1"/>
</dbReference>
<dbReference type="Pfam" id="PF00270">
    <property type="entry name" value="DEAD"/>
    <property type="match status" value="1"/>
</dbReference>
<dbReference type="STRING" id="187979.ERS852385_00588"/>
<evidence type="ECO:0000256" key="15">
    <source>
        <dbReference type="RuleBase" id="RU363016"/>
    </source>
</evidence>
<dbReference type="InterPro" id="IPR001650">
    <property type="entry name" value="Helicase_C-like"/>
</dbReference>
<dbReference type="EC" id="5.6.2.4" evidence="13 15"/>
<keyword evidence="19" id="KW-1185">Reference proteome</keyword>
<dbReference type="InterPro" id="IPR047112">
    <property type="entry name" value="RecG/Mfd"/>
</dbReference>
<feature type="domain" description="Helicase ATP-binding" evidence="16">
    <location>
        <begin position="281"/>
        <end position="443"/>
    </location>
</feature>
<evidence type="ECO:0000256" key="6">
    <source>
        <dbReference type="ARBA" id="ARBA00022806"/>
    </source>
</evidence>
<dbReference type="eggNOG" id="COG1200">
    <property type="taxonomic scope" value="Bacteria"/>
</dbReference>
<dbReference type="SMART" id="SM00487">
    <property type="entry name" value="DEXDc"/>
    <property type="match status" value="1"/>
</dbReference>